<keyword evidence="2" id="KW-1185">Reference proteome</keyword>
<dbReference type="Proteomes" id="UP001369815">
    <property type="component" value="Unassembled WGS sequence"/>
</dbReference>
<evidence type="ECO:0000313" key="1">
    <source>
        <dbReference type="EMBL" id="KAK6951066.1"/>
    </source>
</evidence>
<accession>A0AAX6MF38</accession>
<protein>
    <submittedName>
        <fullName evidence="1">Uncharacterized protein</fullName>
    </submittedName>
</protein>
<name>A0AAX6MF38_9PEZI</name>
<dbReference type="AlphaFoldDB" id="A0AAX6MF38"/>
<sequence>MESEVRHIVARAITPEHEVFEVACYNFNVDLWFALSPSTPVDAWPRIWNETVRSVWLFAMPTRDRFYPLPNPWRIAMQLRGGRVIVFEIADCMLQSESPDDSPSPPLLILFRAYTDDNNLRENIDKLIQNSVYSTGRRLCSGAKLKDIVYHINRNSDVLTNYSLVQDPESIVGPRGRRFWILRVLARMKTFFERKPGVQSFYREADHLMRQCWLPGQINTGHFGYEDEEYNPLRIVPGADTLGGSFLLANSPNEQHEYH</sequence>
<reference evidence="1 2" key="1">
    <citation type="journal article" date="2024" name="Front Chem Biol">
        <title>Unveiling the potential of Daldinia eschscholtzii MFLUCC 19-0629 through bioactivity and bioinformatics studies for enhanced sustainable agriculture production.</title>
        <authorList>
            <person name="Brooks S."/>
            <person name="Weaver J.A."/>
            <person name="Klomchit A."/>
            <person name="Alharthi S.A."/>
            <person name="Onlamun T."/>
            <person name="Nurani R."/>
            <person name="Vong T.K."/>
            <person name="Alberti F."/>
            <person name="Greco C."/>
        </authorList>
    </citation>
    <scope>NUCLEOTIDE SEQUENCE [LARGE SCALE GENOMIC DNA]</scope>
    <source>
        <strain evidence="1">MFLUCC 19-0629</strain>
    </source>
</reference>
<organism evidence="1 2">
    <name type="scientific">Daldinia eschscholtzii</name>
    <dbReference type="NCBI Taxonomy" id="292717"/>
    <lineage>
        <taxon>Eukaryota</taxon>
        <taxon>Fungi</taxon>
        <taxon>Dikarya</taxon>
        <taxon>Ascomycota</taxon>
        <taxon>Pezizomycotina</taxon>
        <taxon>Sordariomycetes</taxon>
        <taxon>Xylariomycetidae</taxon>
        <taxon>Xylariales</taxon>
        <taxon>Hypoxylaceae</taxon>
        <taxon>Daldinia</taxon>
    </lineage>
</organism>
<proteinExistence type="predicted"/>
<evidence type="ECO:0000313" key="2">
    <source>
        <dbReference type="Proteomes" id="UP001369815"/>
    </source>
</evidence>
<dbReference type="EMBL" id="JBANMG010000007">
    <property type="protein sequence ID" value="KAK6951066.1"/>
    <property type="molecule type" value="Genomic_DNA"/>
</dbReference>
<comment type="caution">
    <text evidence="1">The sequence shown here is derived from an EMBL/GenBank/DDBJ whole genome shotgun (WGS) entry which is preliminary data.</text>
</comment>
<gene>
    <name evidence="1" type="ORF">Daesc_007595</name>
</gene>